<proteinExistence type="predicted"/>
<evidence type="ECO:0000313" key="3">
    <source>
        <dbReference type="Proteomes" id="UP000042958"/>
    </source>
</evidence>
<gene>
    <name evidence="2" type="ORF">PMG11_10510</name>
</gene>
<organism evidence="2 3">
    <name type="scientific">Penicillium brasilianum</name>
    <dbReference type="NCBI Taxonomy" id="104259"/>
    <lineage>
        <taxon>Eukaryota</taxon>
        <taxon>Fungi</taxon>
        <taxon>Dikarya</taxon>
        <taxon>Ascomycota</taxon>
        <taxon>Pezizomycotina</taxon>
        <taxon>Eurotiomycetes</taxon>
        <taxon>Eurotiomycetidae</taxon>
        <taxon>Eurotiales</taxon>
        <taxon>Aspergillaceae</taxon>
        <taxon>Penicillium</taxon>
    </lineage>
</organism>
<dbReference type="OrthoDB" id="4324345at2759"/>
<feature type="compositionally biased region" description="Low complexity" evidence="1">
    <location>
        <begin position="281"/>
        <end position="291"/>
    </location>
</feature>
<name>A0A0F7TZ75_PENBI</name>
<dbReference type="EMBL" id="CDHK01000013">
    <property type="protein sequence ID" value="CEJ61994.1"/>
    <property type="molecule type" value="Genomic_DNA"/>
</dbReference>
<evidence type="ECO:0000313" key="2">
    <source>
        <dbReference type="EMBL" id="CEJ61994.1"/>
    </source>
</evidence>
<feature type="region of interest" description="Disordered" evidence="1">
    <location>
        <begin position="68"/>
        <end position="89"/>
    </location>
</feature>
<evidence type="ECO:0000256" key="1">
    <source>
        <dbReference type="SAM" id="MobiDB-lite"/>
    </source>
</evidence>
<feature type="compositionally biased region" description="Basic residues" evidence="1">
    <location>
        <begin position="292"/>
        <end position="308"/>
    </location>
</feature>
<sequence length="308" mass="34773">MLIDIWTYLTFLLTESITDGLMRMLNINLQPLDFFSGKTVTDPAASFDPFFMPTDKVVSRKRTNKSIERTAKFPQYPRKPHKATTKPNPQDLALQKDLVAELQKYCLLAESYPVAKGMTNFDPPSNANAEKNRTLASPQRLKSKNILHLGSVNFVIPALVISVYPGAQVRVLYGYAVNNQLRLHFTQLQQFTEDNFQILMEATLSWAFPIARGQAAKLVTLPDIKEEAEDAGEEEDWEDLEEVKSEDDVESCTLNIYTKKEVEVGHVKGMIKDRMLNVSNTSTVTATSTAARKSKTKRNNKKAMKRGH</sequence>
<keyword evidence="3" id="KW-1185">Reference proteome</keyword>
<dbReference type="AlphaFoldDB" id="A0A0F7TZ75"/>
<feature type="region of interest" description="Disordered" evidence="1">
    <location>
        <begin position="281"/>
        <end position="308"/>
    </location>
</feature>
<protein>
    <submittedName>
        <fullName evidence="2">Uncharacterized protein</fullName>
    </submittedName>
</protein>
<reference evidence="3" key="1">
    <citation type="journal article" date="2015" name="Genome Announc.">
        <title>Draft genome sequence of the fungus Penicillium brasilianum MG11.</title>
        <authorList>
            <person name="Horn F."/>
            <person name="Linde J."/>
            <person name="Mattern D.J."/>
            <person name="Walther G."/>
            <person name="Guthke R."/>
            <person name="Brakhage A.A."/>
            <person name="Valiante V."/>
        </authorList>
    </citation>
    <scope>NUCLEOTIDE SEQUENCE [LARGE SCALE GENOMIC DNA]</scope>
    <source>
        <strain evidence="3">MG11</strain>
    </source>
</reference>
<accession>A0A0F7TZ75</accession>
<dbReference type="Proteomes" id="UP000042958">
    <property type="component" value="Unassembled WGS sequence"/>
</dbReference>